<gene>
    <name evidence="1" type="ORF">RhiirA5_361553</name>
</gene>
<name>A0A2N0PEJ5_9GLOM</name>
<reference evidence="1 2" key="1">
    <citation type="submission" date="2016-04" db="EMBL/GenBank/DDBJ databases">
        <title>Genome analyses suggest a sexual origin of heterokaryosis in a supposedly ancient asexual fungus.</title>
        <authorList>
            <person name="Ropars J."/>
            <person name="Sedzielewska K."/>
            <person name="Noel J."/>
            <person name="Charron P."/>
            <person name="Farinelli L."/>
            <person name="Marton T."/>
            <person name="Kruger M."/>
            <person name="Pelin A."/>
            <person name="Brachmann A."/>
            <person name="Corradi N."/>
        </authorList>
    </citation>
    <scope>NUCLEOTIDE SEQUENCE [LARGE SCALE GENOMIC DNA]</scope>
    <source>
        <strain evidence="1 2">A5</strain>
    </source>
</reference>
<accession>A0A2N0PEJ5</accession>
<evidence type="ECO:0000313" key="2">
    <source>
        <dbReference type="Proteomes" id="UP000232722"/>
    </source>
</evidence>
<dbReference type="Proteomes" id="UP000232722">
    <property type="component" value="Unassembled WGS sequence"/>
</dbReference>
<sequence>MKSNAHVNDDPIFLQEALKKFHYLDTQGMFYKHHFHTFHYWVKAAKSYLKMVNLKINHSLFQNSNEYSCLKLIKEAKEENFERNYKHYY</sequence>
<reference evidence="1 2" key="2">
    <citation type="submission" date="2017-09" db="EMBL/GenBank/DDBJ databases">
        <title>Extensive intraspecific genome diversity in a model arbuscular mycorrhizal fungus.</title>
        <authorList>
            <person name="Chen E.C."/>
            <person name="Morin E."/>
            <person name="Beaudet D."/>
            <person name="Noel J."/>
            <person name="Ndikumana S."/>
            <person name="Charron P."/>
            <person name="St-Onge C."/>
            <person name="Giorgi J."/>
            <person name="Grigoriev I.V."/>
            <person name="Roux C."/>
            <person name="Martin F.M."/>
            <person name="Corradi N."/>
        </authorList>
    </citation>
    <scope>NUCLEOTIDE SEQUENCE [LARGE SCALE GENOMIC DNA]</scope>
    <source>
        <strain evidence="1 2">A5</strain>
    </source>
</reference>
<dbReference type="EMBL" id="LLXJ01000900">
    <property type="protein sequence ID" value="PKC05246.1"/>
    <property type="molecule type" value="Genomic_DNA"/>
</dbReference>
<protein>
    <submittedName>
        <fullName evidence="1">Uncharacterized protein</fullName>
    </submittedName>
</protein>
<comment type="caution">
    <text evidence="1">The sequence shown here is derived from an EMBL/GenBank/DDBJ whole genome shotgun (WGS) entry which is preliminary data.</text>
</comment>
<proteinExistence type="predicted"/>
<organism evidence="1 2">
    <name type="scientific">Rhizophagus irregularis</name>
    <dbReference type="NCBI Taxonomy" id="588596"/>
    <lineage>
        <taxon>Eukaryota</taxon>
        <taxon>Fungi</taxon>
        <taxon>Fungi incertae sedis</taxon>
        <taxon>Mucoromycota</taxon>
        <taxon>Glomeromycotina</taxon>
        <taxon>Glomeromycetes</taxon>
        <taxon>Glomerales</taxon>
        <taxon>Glomeraceae</taxon>
        <taxon>Rhizophagus</taxon>
    </lineage>
</organism>
<dbReference type="AlphaFoldDB" id="A0A2N0PEJ5"/>
<evidence type="ECO:0000313" key="1">
    <source>
        <dbReference type="EMBL" id="PKC05246.1"/>
    </source>
</evidence>